<organism evidence="2 3">
    <name type="scientific">Melipona bicolor</name>
    <dbReference type="NCBI Taxonomy" id="60889"/>
    <lineage>
        <taxon>Eukaryota</taxon>
        <taxon>Metazoa</taxon>
        <taxon>Ecdysozoa</taxon>
        <taxon>Arthropoda</taxon>
        <taxon>Hexapoda</taxon>
        <taxon>Insecta</taxon>
        <taxon>Pterygota</taxon>
        <taxon>Neoptera</taxon>
        <taxon>Endopterygota</taxon>
        <taxon>Hymenoptera</taxon>
        <taxon>Apocrita</taxon>
        <taxon>Aculeata</taxon>
        <taxon>Apoidea</taxon>
        <taxon>Anthophila</taxon>
        <taxon>Apidae</taxon>
        <taxon>Melipona</taxon>
    </lineage>
</organism>
<evidence type="ECO:0000313" key="2">
    <source>
        <dbReference type="EMBL" id="KAK1123000.1"/>
    </source>
</evidence>
<dbReference type="EMBL" id="JAHYIQ010000021">
    <property type="protein sequence ID" value="KAK1123000.1"/>
    <property type="molecule type" value="Genomic_DNA"/>
</dbReference>
<dbReference type="AlphaFoldDB" id="A0AA40KJX1"/>
<evidence type="ECO:0000313" key="3">
    <source>
        <dbReference type="Proteomes" id="UP001177670"/>
    </source>
</evidence>
<feature type="region of interest" description="Disordered" evidence="1">
    <location>
        <begin position="46"/>
        <end position="70"/>
    </location>
</feature>
<gene>
    <name evidence="2" type="ORF">K0M31_008637</name>
</gene>
<comment type="caution">
    <text evidence="2">The sequence shown here is derived from an EMBL/GenBank/DDBJ whole genome shotgun (WGS) entry which is preliminary data.</text>
</comment>
<evidence type="ECO:0000256" key="1">
    <source>
        <dbReference type="SAM" id="MobiDB-lite"/>
    </source>
</evidence>
<sequence>MQIAMHLSQAFGKRRPDIRVDLGMQGSHWEADLSTTDTTSTILITDIEGVRQPNDRDNDEPTSRARVYAR</sequence>
<dbReference type="Proteomes" id="UP001177670">
    <property type="component" value="Unassembled WGS sequence"/>
</dbReference>
<keyword evidence="3" id="KW-1185">Reference proteome</keyword>
<proteinExistence type="predicted"/>
<feature type="compositionally biased region" description="Basic and acidic residues" evidence="1">
    <location>
        <begin position="53"/>
        <end position="63"/>
    </location>
</feature>
<protein>
    <submittedName>
        <fullName evidence="2">Uncharacterized protein</fullName>
    </submittedName>
</protein>
<reference evidence="2" key="1">
    <citation type="submission" date="2021-10" db="EMBL/GenBank/DDBJ databases">
        <title>Melipona bicolor Genome sequencing and assembly.</title>
        <authorList>
            <person name="Araujo N.S."/>
            <person name="Arias M.C."/>
        </authorList>
    </citation>
    <scope>NUCLEOTIDE SEQUENCE</scope>
    <source>
        <strain evidence="2">USP_2M_L1-L4_2017</strain>
        <tissue evidence="2">Whole body</tissue>
    </source>
</reference>
<name>A0AA40KJX1_9HYME</name>
<accession>A0AA40KJX1</accession>